<organism evidence="2 3">
    <name type="scientific">Ensete ventricosum</name>
    <name type="common">Abyssinian banana</name>
    <name type="synonym">Musa ensete</name>
    <dbReference type="NCBI Taxonomy" id="4639"/>
    <lineage>
        <taxon>Eukaryota</taxon>
        <taxon>Viridiplantae</taxon>
        <taxon>Streptophyta</taxon>
        <taxon>Embryophyta</taxon>
        <taxon>Tracheophyta</taxon>
        <taxon>Spermatophyta</taxon>
        <taxon>Magnoliopsida</taxon>
        <taxon>Liliopsida</taxon>
        <taxon>Zingiberales</taxon>
        <taxon>Musaceae</taxon>
        <taxon>Ensete</taxon>
    </lineage>
</organism>
<evidence type="ECO:0000313" key="3">
    <source>
        <dbReference type="Proteomes" id="UP000287651"/>
    </source>
</evidence>
<comment type="caution">
    <text evidence="2">The sequence shown here is derived from an EMBL/GenBank/DDBJ whole genome shotgun (WGS) entry which is preliminary data.</text>
</comment>
<dbReference type="Proteomes" id="UP000287651">
    <property type="component" value="Unassembled WGS sequence"/>
</dbReference>
<dbReference type="EMBL" id="AMZH03010352">
    <property type="protein sequence ID" value="RRT54907.1"/>
    <property type="molecule type" value="Genomic_DNA"/>
</dbReference>
<feature type="region of interest" description="Disordered" evidence="1">
    <location>
        <begin position="41"/>
        <end position="66"/>
    </location>
</feature>
<accession>A0A426YT61</accession>
<proteinExistence type="predicted"/>
<evidence type="ECO:0000313" key="2">
    <source>
        <dbReference type="EMBL" id="RRT54907.1"/>
    </source>
</evidence>
<name>A0A426YT61_ENSVE</name>
<sequence>MTPHRLMGEQHLIASRENDASFSHWKMRRCLVASSPHGRTKRCLVPTLGDEAAPHPRTERRRGTSF</sequence>
<dbReference type="AlphaFoldDB" id="A0A426YT61"/>
<reference evidence="2 3" key="1">
    <citation type="journal article" date="2014" name="Agronomy (Basel)">
        <title>A Draft Genome Sequence for Ensete ventricosum, the Drought-Tolerant Tree Against Hunger.</title>
        <authorList>
            <person name="Harrison J."/>
            <person name="Moore K.A."/>
            <person name="Paszkiewicz K."/>
            <person name="Jones T."/>
            <person name="Grant M."/>
            <person name="Ambacheew D."/>
            <person name="Muzemil S."/>
            <person name="Studholme D.J."/>
        </authorList>
    </citation>
    <scope>NUCLEOTIDE SEQUENCE [LARGE SCALE GENOMIC DNA]</scope>
</reference>
<protein>
    <submittedName>
        <fullName evidence="2">Uncharacterized protein</fullName>
    </submittedName>
</protein>
<evidence type="ECO:0000256" key="1">
    <source>
        <dbReference type="SAM" id="MobiDB-lite"/>
    </source>
</evidence>
<gene>
    <name evidence="2" type="ORF">B296_00028638</name>
</gene>